<comment type="similarity">
    <text evidence="2">Belongs to the universal stress protein A family.</text>
</comment>
<dbReference type="GO" id="GO:0005737">
    <property type="term" value="C:cytoplasm"/>
    <property type="evidence" value="ECO:0007669"/>
    <property type="project" value="UniProtKB-SubCell"/>
</dbReference>
<evidence type="ECO:0000259" key="5">
    <source>
        <dbReference type="Pfam" id="PF00582"/>
    </source>
</evidence>
<feature type="domain" description="UspA" evidence="5">
    <location>
        <begin position="4"/>
        <end position="143"/>
    </location>
</feature>
<comment type="subcellular location">
    <subcellularLocation>
        <location evidence="1">Cytoplasm</location>
    </subcellularLocation>
</comment>
<proteinExistence type="inferred from homology"/>
<keyword evidence="3" id="KW-0963">Cytoplasm</keyword>
<dbReference type="STRING" id="52441.SAMN05216302_1007113"/>
<dbReference type="PANTHER" id="PTHR47892:SF1">
    <property type="entry name" value="UNIVERSAL STRESS PROTEIN E"/>
    <property type="match status" value="1"/>
</dbReference>
<name>A0A1I3ZXM8_9PROT</name>
<dbReference type="PANTHER" id="PTHR47892">
    <property type="entry name" value="UNIVERSAL STRESS PROTEIN E"/>
    <property type="match status" value="1"/>
</dbReference>
<dbReference type="Proteomes" id="UP000199533">
    <property type="component" value="Unassembled WGS sequence"/>
</dbReference>
<dbReference type="PRINTS" id="PR01438">
    <property type="entry name" value="UNVRSLSTRESS"/>
</dbReference>
<organism evidence="6 7">
    <name type="scientific">Nitrosomonas aestuarii</name>
    <dbReference type="NCBI Taxonomy" id="52441"/>
    <lineage>
        <taxon>Bacteria</taxon>
        <taxon>Pseudomonadati</taxon>
        <taxon>Pseudomonadota</taxon>
        <taxon>Betaproteobacteria</taxon>
        <taxon>Nitrosomonadales</taxon>
        <taxon>Nitrosomonadaceae</taxon>
        <taxon>Nitrosomonas</taxon>
    </lineage>
</organism>
<dbReference type="Gene3D" id="3.40.50.12370">
    <property type="match status" value="1"/>
</dbReference>
<evidence type="ECO:0000256" key="2">
    <source>
        <dbReference type="ARBA" id="ARBA00008791"/>
    </source>
</evidence>
<feature type="domain" description="UspA" evidence="5">
    <location>
        <begin position="176"/>
        <end position="316"/>
    </location>
</feature>
<sequence length="328" mass="37019">MKGFTNILCVIESGKACKPALTRAAVMAENNQASLTVINMIERITGDIETLERDSFSTDLQAMVLRHHEQQTELLVKPYRKKIQIQTKILTGIPFLEIVREVLRFEYDLVIKMAETRDWLGRIFGSEDMHLLRKCPCPVWLIKPGAPQSCQRILAAVDVNYDYLPSELQTRKILNQKILELAGSLALSEFASLYIVHAWEAVGEDLMRTREPFMNTSDDKIAIYVDQVRKQHQQNMNTLVLETTNRLGKDAMDYLKPRIHLVKGAARKVVPTLARQIETDLIIMGTVARTGIPGFIMGNTAEEILNQIDCSVLAVKPPGFATPITLMD</sequence>
<evidence type="ECO:0000256" key="3">
    <source>
        <dbReference type="ARBA" id="ARBA00022490"/>
    </source>
</evidence>
<protein>
    <submittedName>
        <fullName evidence="6">Nucleotide-binding universal stress protein, UspA family</fullName>
    </submittedName>
</protein>
<accession>A0A1I3ZXM8</accession>
<dbReference type="OrthoDB" id="239260at2"/>
<gene>
    <name evidence="6" type="ORF">SAMN05216302_1007113</name>
</gene>
<evidence type="ECO:0000256" key="4">
    <source>
        <dbReference type="ARBA" id="ARBA00037131"/>
    </source>
</evidence>
<dbReference type="Pfam" id="PF00582">
    <property type="entry name" value="Usp"/>
    <property type="match status" value="2"/>
</dbReference>
<evidence type="ECO:0000313" key="6">
    <source>
        <dbReference type="EMBL" id="SFK48813.1"/>
    </source>
</evidence>
<keyword evidence="7" id="KW-1185">Reference proteome</keyword>
<dbReference type="InterPro" id="IPR006016">
    <property type="entry name" value="UspA"/>
</dbReference>
<comment type="function">
    <text evidence="4">Required for resistance to DNA-damaging agents.</text>
</comment>
<dbReference type="AlphaFoldDB" id="A0A1I3ZXM8"/>
<dbReference type="SUPFAM" id="SSF52402">
    <property type="entry name" value="Adenine nucleotide alpha hydrolases-like"/>
    <property type="match status" value="2"/>
</dbReference>
<dbReference type="InterPro" id="IPR006015">
    <property type="entry name" value="Universal_stress_UspA"/>
</dbReference>
<reference evidence="7" key="1">
    <citation type="submission" date="2016-10" db="EMBL/GenBank/DDBJ databases">
        <authorList>
            <person name="Varghese N."/>
            <person name="Submissions S."/>
        </authorList>
    </citation>
    <scope>NUCLEOTIDE SEQUENCE [LARGE SCALE GENOMIC DNA]</scope>
    <source>
        <strain evidence="7">Nm69</strain>
    </source>
</reference>
<evidence type="ECO:0000256" key="1">
    <source>
        <dbReference type="ARBA" id="ARBA00004496"/>
    </source>
</evidence>
<dbReference type="RefSeq" id="WP_090698269.1">
    <property type="nucleotide sequence ID" value="NZ_FOSP01000007.1"/>
</dbReference>
<dbReference type="EMBL" id="FOSP01000007">
    <property type="protein sequence ID" value="SFK48813.1"/>
    <property type="molecule type" value="Genomic_DNA"/>
</dbReference>
<evidence type="ECO:0000313" key="7">
    <source>
        <dbReference type="Proteomes" id="UP000199533"/>
    </source>
</evidence>